<dbReference type="GO" id="GO:0030151">
    <property type="term" value="F:molybdenum ion binding"/>
    <property type="evidence" value="ECO:0007669"/>
    <property type="project" value="InterPro"/>
</dbReference>
<proteinExistence type="inferred from homology"/>
<dbReference type="GO" id="GO:0030288">
    <property type="term" value="C:outer membrane-bounded periplasmic space"/>
    <property type="evidence" value="ECO:0007669"/>
    <property type="project" value="TreeGrafter"/>
</dbReference>
<dbReference type="InterPro" id="IPR006657">
    <property type="entry name" value="MoPterin_dinucl-bd_dom"/>
</dbReference>
<keyword evidence="4" id="KW-0479">Metal-binding</keyword>
<gene>
    <name evidence="10" type="ORF">C1850_00510</name>
</gene>
<keyword evidence="5" id="KW-0732">Signal</keyword>
<dbReference type="InterPro" id="IPR050612">
    <property type="entry name" value="Prok_Mopterin_Oxidored"/>
</dbReference>
<evidence type="ECO:0000313" key="10">
    <source>
        <dbReference type="EMBL" id="RDC46963.1"/>
    </source>
</evidence>
<name>A0A369P4C4_9ACTN</name>
<sequence length="814" mass="88826">MTNSEKAALSRRTFVKGSALAGLGAAAMGSTSLFGCAPQGQGDAEGADLAATGETAPADEKIVWTHCHVNCGGACVLQCHVADDEIVSVESDNTGDASFGGFQARACLRGRSIRRWINGEDRLNYPMKRVEGSKRGEGKYEQISWDEALDTIASEFKRITEAYGNESVFIQECSGVEQNVMMNNPWFRLFNLCGGVVTRYGNYSNGALTFGAQLYTYGGGWGKRSFKTLADGELVVMFGNAPCDTRMAGDGHGYDLLVAMEQKNVRVISIDPRRSEIATNRDVEWIPIRPGTDAALVAGIAHELIKSDMVDLDFLHTYCVGYDEETLPQGAPANSSYYAYVMGTGYDMVEKTPAWAAAITQIPEQRIIDLAHEIGEAKPCFICQGWGPQRRTNGETATRAIALLPQLVGQVGLPSTNSGLREGNGGFSLNSLPTGDNPITAKFPNYLWPEAIKDGTKLTALNAGIQGADALPAPIKMMINYGNNMPANQNGDINFTTDILRDDSLCEFIVCYDVVMTDSAKYADIILPDLTPQETWTLSTQGENNDTQGIWFGQPTASAKFERREVYEVCADLADRLGVKDAYTDGGKTREDWCRELYEEFRAENPDAPTWEEGLAAGIYKKDIEVDNATDPFIEDPAANPLETATGKIQIYSPELAEYAATWELQEGDVICPIPIYVPGFDGPDSNTEEYPLQFTGYHTKAHTHSSYANNQIIQDAHRHNVWINPLDAAERNIETGDMVRVFNDHGEILIEAKVTDRIMPGVGAIPQGMWHDADMDGDRVDKGGCINTLTSRHCTPVAKATGQHTIIGQIAKA</sequence>
<evidence type="ECO:0000256" key="2">
    <source>
        <dbReference type="ARBA" id="ARBA00010312"/>
    </source>
</evidence>
<dbReference type="Gene3D" id="3.40.228.10">
    <property type="entry name" value="Dimethylsulfoxide Reductase, domain 2"/>
    <property type="match status" value="1"/>
</dbReference>
<evidence type="ECO:0000256" key="7">
    <source>
        <dbReference type="ARBA" id="ARBA00023004"/>
    </source>
</evidence>
<evidence type="ECO:0000256" key="3">
    <source>
        <dbReference type="ARBA" id="ARBA00022505"/>
    </source>
</evidence>
<dbReference type="Pfam" id="PF01568">
    <property type="entry name" value="Molydop_binding"/>
    <property type="match status" value="1"/>
</dbReference>
<dbReference type="InterPro" id="IPR006311">
    <property type="entry name" value="TAT_signal"/>
</dbReference>
<dbReference type="InterPro" id="IPR009010">
    <property type="entry name" value="Asp_de-COase-like_dom_sf"/>
</dbReference>
<keyword evidence="8" id="KW-0411">Iron-sulfur</keyword>
<accession>A0A369P4C4</accession>
<dbReference type="Proteomes" id="UP000253805">
    <property type="component" value="Unassembled WGS sequence"/>
</dbReference>
<comment type="caution">
    <text evidence="10">The sequence shown here is derived from an EMBL/GenBank/DDBJ whole genome shotgun (WGS) entry which is preliminary data.</text>
</comment>
<dbReference type="InterPro" id="IPR006656">
    <property type="entry name" value="Mopterin_OxRdtase"/>
</dbReference>
<dbReference type="PROSITE" id="PS00932">
    <property type="entry name" value="MOLYBDOPTERIN_PROK_3"/>
    <property type="match status" value="1"/>
</dbReference>
<dbReference type="Gene3D" id="3.40.50.740">
    <property type="match status" value="2"/>
</dbReference>
<dbReference type="PANTHER" id="PTHR43742:SF8">
    <property type="entry name" value="ANAEROBIC DIMETHYL SULFOXIDE REDUCTASE, SUBUNIT A"/>
    <property type="match status" value="1"/>
</dbReference>
<dbReference type="PANTHER" id="PTHR43742">
    <property type="entry name" value="TRIMETHYLAMINE-N-OXIDE REDUCTASE"/>
    <property type="match status" value="1"/>
</dbReference>
<dbReference type="GO" id="GO:0009389">
    <property type="term" value="F:dimethyl sulfoxide reductase activity"/>
    <property type="evidence" value="ECO:0007669"/>
    <property type="project" value="InterPro"/>
</dbReference>
<dbReference type="RefSeq" id="WP_114548200.1">
    <property type="nucleotide sequence ID" value="NZ_DBGDPA010000039.1"/>
</dbReference>
<dbReference type="GO" id="GO:0009055">
    <property type="term" value="F:electron transfer activity"/>
    <property type="evidence" value="ECO:0007669"/>
    <property type="project" value="TreeGrafter"/>
</dbReference>
<comment type="similarity">
    <text evidence="2">Belongs to the prokaryotic molybdopterin-containing oxidoreductase family.</text>
</comment>
<reference evidence="10 11" key="1">
    <citation type="journal article" date="2018" name="Elife">
        <title>Discovery and characterization of a prevalent human gut bacterial enzyme sufficient for the inactivation of a family of plant toxins.</title>
        <authorList>
            <person name="Koppel N."/>
            <person name="Bisanz J.E."/>
            <person name="Pandelia M.E."/>
            <person name="Turnbaugh P.J."/>
            <person name="Balskus E.P."/>
        </authorList>
    </citation>
    <scope>NUCLEOTIDE SEQUENCE [LARGE SCALE GENOMIC DNA]</scope>
    <source>
        <strain evidence="10 11">OB21 GAM 11</strain>
    </source>
</reference>
<organism evidence="10 11">
    <name type="scientific">Adlercreutzia equolifaciens subsp. celatus</name>
    <dbReference type="NCBI Taxonomy" id="394340"/>
    <lineage>
        <taxon>Bacteria</taxon>
        <taxon>Bacillati</taxon>
        <taxon>Actinomycetota</taxon>
        <taxon>Coriobacteriia</taxon>
        <taxon>Eggerthellales</taxon>
        <taxon>Eggerthellaceae</taxon>
        <taxon>Adlercreutzia</taxon>
    </lineage>
</organism>
<evidence type="ECO:0000256" key="6">
    <source>
        <dbReference type="ARBA" id="ARBA00023002"/>
    </source>
</evidence>
<dbReference type="GO" id="GO:0009061">
    <property type="term" value="P:anaerobic respiration"/>
    <property type="evidence" value="ECO:0007669"/>
    <property type="project" value="TreeGrafter"/>
</dbReference>
<dbReference type="GO" id="GO:0051539">
    <property type="term" value="F:4 iron, 4 sulfur cluster binding"/>
    <property type="evidence" value="ECO:0007669"/>
    <property type="project" value="InterPro"/>
</dbReference>
<keyword evidence="7" id="KW-0408">Iron</keyword>
<protein>
    <submittedName>
        <fullName evidence="10">Dimethyl sulfoxide reductase subunit A</fullName>
    </submittedName>
</protein>
<dbReference type="Pfam" id="PF04879">
    <property type="entry name" value="Molybdop_Fe4S4"/>
    <property type="match status" value="1"/>
</dbReference>
<dbReference type="EMBL" id="PPUT01000001">
    <property type="protein sequence ID" value="RDC46963.1"/>
    <property type="molecule type" value="Genomic_DNA"/>
</dbReference>
<evidence type="ECO:0000256" key="4">
    <source>
        <dbReference type="ARBA" id="ARBA00022723"/>
    </source>
</evidence>
<dbReference type="Gene3D" id="2.20.25.90">
    <property type="entry name" value="ADC-like domains"/>
    <property type="match status" value="1"/>
</dbReference>
<dbReference type="SUPFAM" id="SSF53706">
    <property type="entry name" value="Formate dehydrogenase/DMSO reductase, domains 1-3"/>
    <property type="match status" value="1"/>
</dbReference>
<evidence type="ECO:0000256" key="1">
    <source>
        <dbReference type="ARBA" id="ARBA00001942"/>
    </source>
</evidence>
<dbReference type="SMART" id="SM00926">
    <property type="entry name" value="Molybdop_Fe4S4"/>
    <property type="match status" value="1"/>
</dbReference>
<evidence type="ECO:0000256" key="8">
    <source>
        <dbReference type="ARBA" id="ARBA00023014"/>
    </source>
</evidence>
<dbReference type="Gene3D" id="2.40.40.20">
    <property type="match status" value="1"/>
</dbReference>
<dbReference type="PROSITE" id="PS51669">
    <property type="entry name" value="4FE4S_MOW_BIS_MGD"/>
    <property type="match status" value="1"/>
</dbReference>
<dbReference type="SUPFAM" id="SSF50692">
    <property type="entry name" value="ADC-like"/>
    <property type="match status" value="1"/>
</dbReference>
<keyword evidence="3" id="KW-0500">Molybdenum</keyword>
<dbReference type="PROSITE" id="PS51318">
    <property type="entry name" value="TAT"/>
    <property type="match status" value="1"/>
</dbReference>
<evidence type="ECO:0000259" key="9">
    <source>
        <dbReference type="PROSITE" id="PS51669"/>
    </source>
</evidence>
<dbReference type="NCBIfam" id="TIGR02166">
    <property type="entry name" value="dmsA_ynfE"/>
    <property type="match status" value="1"/>
</dbReference>
<dbReference type="FunFam" id="3.40.228.10:FF:000004">
    <property type="entry name" value="Dimethyl sulfoxide reductase subunit A"/>
    <property type="match status" value="1"/>
</dbReference>
<dbReference type="InterPro" id="IPR006655">
    <property type="entry name" value="Mopterin_OxRdtase_prok_CS"/>
</dbReference>
<dbReference type="InterPro" id="IPR011888">
    <property type="entry name" value="Anaer_DMSO_reductase"/>
</dbReference>
<comment type="cofactor">
    <cofactor evidence="1">
        <name>Mo-bis(molybdopterin guanine dinucleotide)</name>
        <dbReference type="ChEBI" id="CHEBI:60539"/>
    </cofactor>
</comment>
<feature type="domain" description="4Fe-4S Mo/W bis-MGD-type" evidence="9">
    <location>
        <begin position="60"/>
        <end position="121"/>
    </location>
</feature>
<evidence type="ECO:0000313" key="11">
    <source>
        <dbReference type="Proteomes" id="UP000253805"/>
    </source>
</evidence>
<dbReference type="GO" id="GO:0043546">
    <property type="term" value="F:molybdopterin cofactor binding"/>
    <property type="evidence" value="ECO:0007669"/>
    <property type="project" value="InterPro"/>
</dbReference>
<keyword evidence="6" id="KW-0560">Oxidoreductase</keyword>
<dbReference type="AlphaFoldDB" id="A0A369P4C4"/>
<dbReference type="InterPro" id="IPR006963">
    <property type="entry name" value="Mopterin_OxRdtase_4Fe-4S_dom"/>
</dbReference>
<dbReference type="Pfam" id="PF00384">
    <property type="entry name" value="Molybdopterin"/>
    <property type="match status" value="1"/>
</dbReference>
<evidence type="ECO:0000256" key="5">
    <source>
        <dbReference type="ARBA" id="ARBA00022729"/>
    </source>
</evidence>